<dbReference type="SUPFAM" id="SSF53098">
    <property type="entry name" value="Ribonuclease H-like"/>
    <property type="match status" value="1"/>
</dbReference>
<dbReference type="CDD" id="cd06222">
    <property type="entry name" value="RNase_H_like"/>
    <property type="match status" value="1"/>
</dbReference>
<evidence type="ECO:0000313" key="2">
    <source>
        <dbReference type="EMBL" id="KAK0608384.1"/>
    </source>
</evidence>
<accession>A0AA39TXU9</accession>
<comment type="caution">
    <text evidence="2">The sequence shown here is derived from an EMBL/GenBank/DDBJ whole genome shotgun (WGS) entry which is preliminary data.</text>
</comment>
<organism evidence="2 3">
    <name type="scientific">Acer saccharum</name>
    <name type="common">Sugar maple</name>
    <dbReference type="NCBI Taxonomy" id="4024"/>
    <lineage>
        <taxon>Eukaryota</taxon>
        <taxon>Viridiplantae</taxon>
        <taxon>Streptophyta</taxon>
        <taxon>Embryophyta</taxon>
        <taxon>Tracheophyta</taxon>
        <taxon>Spermatophyta</taxon>
        <taxon>Magnoliopsida</taxon>
        <taxon>eudicotyledons</taxon>
        <taxon>Gunneridae</taxon>
        <taxon>Pentapetalae</taxon>
        <taxon>rosids</taxon>
        <taxon>malvids</taxon>
        <taxon>Sapindales</taxon>
        <taxon>Sapindaceae</taxon>
        <taxon>Hippocastanoideae</taxon>
        <taxon>Acereae</taxon>
        <taxon>Acer</taxon>
    </lineage>
</organism>
<protein>
    <recommendedName>
        <fullName evidence="1">Reverse transcriptase domain-containing protein</fullName>
    </recommendedName>
</protein>
<keyword evidence="3" id="KW-1185">Reference proteome</keyword>
<dbReference type="Proteomes" id="UP001168877">
    <property type="component" value="Unassembled WGS sequence"/>
</dbReference>
<dbReference type="EMBL" id="JAUESC010000001">
    <property type="protein sequence ID" value="KAK0608384.1"/>
    <property type="molecule type" value="Genomic_DNA"/>
</dbReference>
<reference evidence="2" key="1">
    <citation type="journal article" date="2022" name="Plant J.">
        <title>Strategies of tolerance reflected in two North American maple genomes.</title>
        <authorList>
            <person name="McEvoy S.L."/>
            <person name="Sezen U.U."/>
            <person name="Trouern-Trend A."/>
            <person name="McMahon S.M."/>
            <person name="Schaberg P.G."/>
            <person name="Yang J."/>
            <person name="Wegrzyn J.L."/>
            <person name="Swenson N.G."/>
        </authorList>
    </citation>
    <scope>NUCLEOTIDE SEQUENCE</scope>
    <source>
        <strain evidence="2">NS2018</strain>
    </source>
</reference>
<dbReference type="InterPro" id="IPR036397">
    <property type="entry name" value="RNaseH_sf"/>
</dbReference>
<dbReference type="PANTHER" id="PTHR33116">
    <property type="entry name" value="REVERSE TRANSCRIPTASE ZINC-BINDING DOMAIN-CONTAINING PROTEIN-RELATED-RELATED"/>
    <property type="match status" value="1"/>
</dbReference>
<dbReference type="InterPro" id="IPR000477">
    <property type="entry name" value="RT_dom"/>
</dbReference>
<dbReference type="InterPro" id="IPR043502">
    <property type="entry name" value="DNA/RNA_pol_sf"/>
</dbReference>
<dbReference type="PANTHER" id="PTHR33116:SF86">
    <property type="entry name" value="REVERSE TRANSCRIPTASE DOMAIN-CONTAINING PROTEIN"/>
    <property type="match status" value="1"/>
</dbReference>
<dbReference type="Pfam" id="PF00078">
    <property type="entry name" value="RVT_1"/>
    <property type="match status" value="1"/>
</dbReference>
<dbReference type="CDD" id="cd01650">
    <property type="entry name" value="RT_nLTR_like"/>
    <property type="match status" value="1"/>
</dbReference>
<dbReference type="Pfam" id="PF13456">
    <property type="entry name" value="RVT_3"/>
    <property type="match status" value="1"/>
</dbReference>
<gene>
    <name evidence="2" type="ORF">LWI29_029944</name>
</gene>
<dbReference type="InterPro" id="IPR044730">
    <property type="entry name" value="RNase_H-like_dom_plant"/>
</dbReference>
<dbReference type="GO" id="GO:0003676">
    <property type="term" value="F:nucleic acid binding"/>
    <property type="evidence" value="ECO:0007669"/>
    <property type="project" value="InterPro"/>
</dbReference>
<dbReference type="AlphaFoldDB" id="A0AA39TXU9"/>
<dbReference type="GO" id="GO:0004523">
    <property type="term" value="F:RNA-DNA hybrid ribonuclease activity"/>
    <property type="evidence" value="ECO:0007669"/>
    <property type="project" value="InterPro"/>
</dbReference>
<dbReference type="SUPFAM" id="SSF56672">
    <property type="entry name" value="DNA/RNA polymerases"/>
    <property type="match status" value="1"/>
</dbReference>
<feature type="domain" description="Reverse transcriptase" evidence="1">
    <location>
        <begin position="207"/>
        <end position="478"/>
    </location>
</feature>
<dbReference type="InterPro" id="IPR026960">
    <property type="entry name" value="RVT-Znf"/>
</dbReference>
<sequence>MPEEGCSSTADTESDFEVAVGGAASSDCGGGVCVGRTLIRHVGISPCYAKEDPEERKKDELVSVYGTGDRVDWKKHRRVECELDSLLKATSRKRRNRLCGLFDGVDGGVWKTKDEDMEVIIQNYFTNLFTSSRPSAAVVNDVLNSVQGSLQPDLKAYLDSVFTAEEVCFALFQINPLKAPGEDGFPTAFFQKFWAVVGQDVTQMCLNCLNGGMSVEKINRTVICLIPKVRKVEYMADIRPISLCNVVYKCVSKVLANWLRKALGSVIYENQSAFVPGRSITDNAMVRYECMHALRSKVNGKKKGFMSIKLDMSKAYDKVEWCFVEGMMRRLGFFDKWIGLIMDCVSTVSYSFCLNGKVCGHIVPFRGLRQGDPLSPYLFLLCAEGLSSLINESERWGIFSGFRCSRWGPKITHLFFADDSLLFTRASKEECINVRRLLDSYSQASGQCINFNKSAVCFSKQISQAGRGVLANVLGMSIVGCHSKYLGLSCVIGRNKIASFDVIKDRVWKKLQSWSSRFFSGGGKEVLIKAVIQAIPVYSMSLFKLHVSLIYELHHLCARFWWGGGSSTRKLHWCSWDAMCKPKEEGGLGFKDLGSFNQALLAKQFWRLIQFPDSLVARVLKACYYPEVPLLKAGKGSSSSFLWKSLVWGGQLVERGYRWRVGTGRSIYIYKNRWISRESTFKIISPPMLGEWATVDELKCGDGSWNSDVVRQAFVHVDADAILGIPTGRMELDDSILWHYEVLGSFSVKSSYRLARYSAMASSSFGLSQSVSWWKWFWKISLPPKLKIFVWKACNNWFPTRVNLVSHGMKLKSLCPICNQKEESSLHALWRCSALKGVRSFSGLTVPSHVVDSLFFLEFCWLCKETKEAVNFLANFKEARGVEQCERAGQAKNIRLKTPTAGCVKINSDATLSDAKGVSGVGVVIRDWKGEVLASCCQRFEVCFQPFIAEAVAILTGIRLALQLGLFPALLESDALAVVELISAKVVPASDVGIVINDILNLISSCFVSFSFVPRLANRVAHGLAKLALDYKGRSVWVGDCPLAVESLVLGDC</sequence>
<proteinExistence type="predicted"/>
<dbReference type="InterPro" id="IPR002156">
    <property type="entry name" value="RNaseH_domain"/>
</dbReference>
<name>A0AA39TXU9_ACESA</name>
<dbReference type="PROSITE" id="PS50878">
    <property type="entry name" value="RT_POL"/>
    <property type="match status" value="1"/>
</dbReference>
<evidence type="ECO:0000313" key="3">
    <source>
        <dbReference type="Proteomes" id="UP001168877"/>
    </source>
</evidence>
<dbReference type="Gene3D" id="3.30.420.10">
    <property type="entry name" value="Ribonuclease H-like superfamily/Ribonuclease H"/>
    <property type="match status" value="1"/>
</dbReference>
<reference evidence="2" key="2">
    <citation type="submission" date="2023-06" db="EMBL/GenBank/DDBJ databases">
        <authorList>
            <person name="Swenson N.G."/>
            <person name="Wegrzyn J.L."/>
            <person name="Mcevoy S.L."/>
        </authorList>
    </citation>
    <scope>NUCLEOTIDE SEQUENCE</scope>
    <source>
        <strain evidence="2">NS2018</strain>
        <tissue evidence="2">Leaf</tissue>
    </source>
</reference>
<evidence type="ECO:0000259" key="1">
    <source>
        <dbReference type="PROSITE" id="PS50878"/>
    </source>
</evidence>
<dbReference type="Pfam" id="PF13966">
    <property type="entry name" value="zf-RVT"/>
    <property type="match status" value="1"/>
</dbReference>
<dbReference type="InterPro" id="IPR012337">
    <property type="entry name" value="RNaseH-like_sf"/>
</dbReference>